<dbReference type="STRING" id="639004.SAMN04488239_107115"/>
<protein>
    <submittedName>
        <fullName evidence="2">Cytosine deaminase</fullName>
    </submittedName>
</protein>
<gene>
    <name evidence="2" type="ORF">SAMN04488239_107115</name>
</gene>
<reference evidence="3" key="1">
    <citation type="submission" date="2016-10" db="EMBL/GenBank/DDBJ databases">
        <authorList>
            <person name="Varghese N."/>
            <person name="Submissions S."/>
        </authorList>
    </citation>
    <scope>NUCLEOTIDE SEQUENCE [LARGE SCALE GENOMIC DNA]</scope>
    <source>
        <strain evidence="3">CGMCC 1.9108</strain>
    </source>
</reference>
<dbReference type="InterPro" id="IPR052349">
    <property type="entry name" value="Metallo-hydrolase_Enzymes"/>
</dbReference>
<dbReference type="InterPro" id="IPR032466">
    <property type="entry name" value="Metal_Hydrolase"/>
</dbReference>
<dbReference type="GO" id="GO:0006209">
    <property type="term" value="P:cytosine catabolic process"/>
    <property type="evidence" value="ECO:0007669"/>
    <property type="project" value="TreeGrafter"/>
</dbReference>
<dbReference type="InterPro" id="IPR013108">
    <property type="entry name" value="Amidohydro_3"/>
</dbReference>
<sequence length="417" mass="43922">MTLAGGKTGRIPGVLVPRAMIAQPGRFGGAPIGDCLSGDLVLRNGRAVALSPSGQAPDCLVMPRLTDPHVHLDKCHSMDRLAGVGGDLDTAIRAQLADKARWDTADIRHRASRGLRELSEAGCATVRSHVDWGDDRDPDRVPLAWEVLGELIATAPQGFTLQRAALTDIVRLADAPYAESCAARIARDKGVLGAFVFDQAERDSGLANAFRAADRYGLALDFHVDEGLSATLDGLERIADAALAARFQGPVLCGHACSLANLGQADTARIADKLARAGISVAALPQTNLYLQGRTTGTPDRRGLTRLHELRAAGVNVVLGADNVRDGFCPIGRHDPLHTLALAVLAAHLDPPFDRHLPMITTGARQALGLAPQTVDGAATGDLLLFDVTSTSELLCGPARPRPLSEHTGCAHDCPAQ</sequence>
<dbReference type="InterPro" id="IPR011059">
    <property type="entry name" value="Metal-dep_hydrolase_composite"/>
</dbReference>
<name>A0A1G6UQ25_9RHOB</name>
<dbReference type="EMBL" id="FMZV01000007">
    <property type="protein sequence ID" value="SDD42655.1"/>
    <property type="molecule type" value="Genomic_DNA"/>
</dbReference>
<dbReference type="Proteomes" id="UP000199628">
    <property type="component" value="Unassembled WGS sequence"/>
</dbReference>
<dbReference type="GO" id="GO:0035888">
    <property type="term" value="F:isoguanine deaminase activity"/>
    <property type="evidence" value="ECO:0007669"/>
    <property type="project" value="TreeGrafter"/>
</dbReference>
<evidence type="ECO:0000313" key="3">
    <source>
        <dbReference type="Proteomes" id="UP000199628"/>
    </source>
</evidence>
<feature type="domain" description="Amidohydrolase 3" evidence="1">
    <location>
        <begin position="188"/>
        <end position="371"/>
    </location>
</feature>
<dbReference type="Gene3D" id="3.20.20.140">
    <property type="entry name" value="Metal-dependent hydrolases"/>
    <property type="match status" value="1"/>
</dbReference>
<dbReference type="RefSeq" id="WP_093031463.1">
    <property type="nucleotide sequence ID" value="NZ_FMZV01000007.1"/>
</dbReference>
<dbReference type="SUPFAM" id="SSF51556">
    <property type="entry name" value="Metallo-dependent hydrolases"/>
    <property type="match status" value="1"/>
</dbReference>
<dbReference type="AlphaFoldDB" id="A0A1G6UQ25"/>
<accession>A0A1G6UQ25</accession>
<dbReference type="Pfam" id="PF07969">
    <property type="entry name" value="Amidohydro_3"/>
    <property type="match status" value="1"/>
</dbReference>
<organism evidence="2 3">
    <name type="scientific">Ruegeria marina</name>
    <dbReference type="NCBI Taxonomy" id="639004"/>
    <lineage>
        <taxon>Bacteria</taxon>
        <taxon>Pseudomonadati</taxon>
        <taxon>Pseudomonadota</taxon>
        <taxon>Alphaproteobacteria</taxon>
        <taxon>Rhodobacterales</taxon>
        <taxon>Roseobacteraceae</taxon>
        <taxon>Ruegeria</taxon>
    </lineage>
</organism>
<dbReference type="OrthoDB" id="9815027at2"/>
<dbReference type="Gene3D" id="2.30.40.10">
    <property type="entry name" value="Urease, subunit C, domain 1"/>
    <property type="match status" value="1"/>
</dbReference>
<proteinExistence type="predicted"/>
<dbReference type="PANTHER" id="PTHR32027:SF0">
    <property type="entry name" value="CYTOSINE DEAMINASE"/>
    <property type="match status" value="1"/>
</dbReference>
<evidence type="ECO:0000259" key="1">
    <source>
        <dbReference type="Pfam" id="PF07969"/>
    </source>
</evidence>
<dbReference type="GO" id="GO:0004131">
    <property type="term" value="F:cytosine deaminase activity"/>
    <property type="evidence" value="ECO:0007669"/>
    <property type="project" value="TreeGrafter"/>
</dbReference>
<dbReference type="PANTHER" id="PTHR32027">
    <property type="entry name" value="CYTOSINE DEAMINASE"/>
    <property type="match status" value="1"/>
</dbReference>
<keyword evidence="3" id="KW-1185">Reference proteome</keyword>
<evidence type="ECO:0000313" key="2">
    <source>
        <dbReference type="EMBL" id="SDD42655.1"/>
    </source>
</evidence>